<sequence length="86" mass="9871">MKTTFFLDTNVVLDLLGERIPFYDPIARIASLADRNEIQFISTLSQYPPITFLFISNPISNQYQKISININLYISTLFPLKPTFAP</sequence>
<dbReference type="OrthoDB" id="1148871at2"/>
<keyword evidence="2" id="KW-1185">Reference proteome</keyword>
<reference evidence="1 2" key="1">
    <citation type="journal article" date="2012" name="J. Bacteriol.">
        <title>Draft Genome Sequence of Cecembia lonarensis Strain LW9T, Isolated from Lonar Lake, a Haloalkaline Lake in India.</title>
        <authorList>
            <person name="Shivaji S."/>
            <person name="Ara S."/>
            <person name="Singh A."/>
            <person name="Pinnaka A.K."/>
        </authorList>
    </citation>
    <scope>NUCLEOTIDE SEQUENCE [LARGE SCALE GENOMIC DNA]</scope>
    <source>
        <strain evidence="1 2">LW9</strain>
    </source>
</reference>
<dbReference type="Proteomes" id="UP000004478">
    <property type="component" value="Unassembled WGS sequence"/>
</dbReference>
<evidence type="ECO:0000313" key="2">
    <source>
        <dbReference type="Proteomes" id="UP000004478"/>
    </source>
</evidence>
<comment type="caution">
    <text evidence="1">The sequence shown here is derived from an EMBL/GenBank/DDBJ whole genome shotgun (WGS) entry which is preliminary data.</text>
</comment>
<organism evidence="1 2">
    <name type="scientific">Cecembia lonarensis (strain CCUG 58316 / KCTC 22772 / LW9)</name>
    <dbReference type="NCBI Taxonomy" id="1225176"/>
    <lineage>
        <taxon>Bacteria</taxon>
        <taxon>Pseudomonadati</taxon>
        <taxon>Bacteroidota</taxon>
        <taxon>Cytophagia</taxon>
        <taxon>Cytophagales</taxon>
        <taxon>Cyclobacteriaceae</taxon>
        <taxon>Cecembia</taxon>
    </lineage>
</organism>
<gene>
    <name evidence="1" type="ORF">B879_01182</name>
</gene>
<dbReference type="EMBL" id="AMGM01000012">
    <property type="protein sequence ID" value="EKB50177.1"/>
    <property type="molecule type" value="Genomic_DNA"/>
</dbReference>
<dbReference type="AlphaFoldDB" id="K1LDF4"/>
<evidence type="ECO:0000313" key="1">
    <source>
        <dbReference type="EMBL" id="EKB50177.1"/>
    </source>
</evidence>
<name>K1LDF4_CECL9</name>
<protein>
    <recommendedName>
        <fullName evidence="3">PIN domain-containing protein</fullName>
    </recommendedName>
</protein>
<proteinExistence type="predicted"/>
<dbReference type="RefSeq" id="WP_009184224.1">
    <property type="nucleotide sequence ID" value="NZ_AMGM01000012.1"/>
</dbReference>
<evidence type="ECO:0008006" key="3">
    <source>
        <dbReference type="Google" id="ProtNLM"/>
    </source>
</evidence>
<accession>K1LDF4</accession>